<dbReference type="PANTHER" id="PTHR11920">
    <property type="entry name" value="GUANYLYL CYCLASE"/>
    <property type="match status" value="1"/>
</dbReference>
<evidence type="ECO:0000256" key="9">
    <source>
        <dbReference type="ARBA" id="ARBA00023239"/>
    </source>
</evidence>
<dbReference type="InterPro" id="IPR000719">
    <property type="entry name" value="Prot_kinase_dom"/>
</dbReference>
<feature type="compositionally biased region" description="Acidic residues" evidence="12">
    <location>
        <begin position="1283"/>
        <end position="1307"/>
    </location>
</feature>
<feature type="chain" id="PRO_5040296218" description="guanylate cyclase" evidence="13">
    <location>
        <begin position="21"/>
        <end position="1348"/>
    </location>
</feature>
<dbReference type="Pfam" id="PF12974">
    <property type="entry name" value="Phosphonate-bd"/>
    <property type="match status" value="1"/>
</dbReference>
<dbReference type="GO" id="GO:0035556">
    <property type="term" value="P:intracellular signal transduction"/>
    <property type="evidence" value="ECO:0007669"/>
    <property type="project" value="InterPro"/>
</dbReference>
<keyword evidence="4" id="KW-0812">Transmembrane</keyword>
<keyword evidence="10" id="KW-0141">cGMP biosynthesis</keyword>
<keyword evidence="8" id="KW-0472">Membrane</keyword>
<evidence type="ECO:0000259" key="14">
    <source>
        <dbReference type="PROSITE" id="PS50011"/>
    </source>
</evidence>
<evidence type="ECO:0000259" key="15">
    <source>
        <dbReference type="PROSITE" id="PS50125"/>
    </source>
</evidence>
<dbReference type="EMBL" id="CAICTM010000702">
    <property type="protein sequence ID" value="CAB9515268.1"/>
    <property type="molecule type" value="Genomic_DNA"/>
</dbReference>
<dbReference type="SMART" id="SM00220">
    <property type="entry name" value="S_TKc"/>
    <property type="match status" value="1"/>
</dbReference>
<evidence type="ECO:0000256" key="11">
    <source>
        <dbReference type="PROSITE-ProRule" id="PRU10141"/>
    </source>
</evidence>
<evidence type="ECO:0000256" key="3">
    <source>
        <dbReference type="ARBA" id="ARBA00022527"/>
    </source>
</evidence>
<dbReference type="PRINTS" id="PR00109">
    <property type="entry name" value="TYRKINASE"/>
</dbReference>
<feature type="signal peptide" evidence="13">
    <location>
        <begin position="1"/>
        <end position="20"/>
    </location>
</feature>
<dbReference type="GO" id="GO:0001653">
    <property type="term" value="F:peptide receptor activity"/>
    <property type="evidence" value="ECO:0007669"/>
    <property type="project" value="TreeGrafter"/>
</dbReference>
<dbReference type="GO" id="GO:0004674">
    <property type="term" value="F:protein serine/threonine kinase activity"/>
    <property type="evidence" value="ECO:0007669"/>
    <property type="project" value="UniProtKB-KW"/>
</dbReference>
<comment type="subcellular location">
    <subcellularLocation>
        <location evidence="1">Membrane</location>
        <topology evidence="1">Single-pass membrane protein</topology>
    </subcellularLocation>
</comment>
<dbReference type="GO" id="GO:0004383">
    <property type="term" value="F:guanylate cyclase activity"/>
    <property type="evidence" value="ECO:0007669"/>
    <property type="project" value="UniProtKB-EC"/>
</dbReference>
<keyword evidence="17" id="KW-1185">Reference proteome</keyword>
<dbReference type="GO" id="GO:0005524">
    <property type="term" value="F:ATP binding"/>
    <property type="evidence" value="ECO:0007669"/>
    <property type="project" value="UniProtKB-UniRule"/>
</dbReference>
<dbReference type="Pfam" id="PF00211">
    <property type="entry name" value="Guanylate_cyc"/>
    <property type="match status" value="1"/>
</dbReference>
<dbReference type="PROSITE" id="PS50011">
    <property type="entry name" value="PROTEIN_KINASE_DOM"/>
    <property type="match status" value="1"/>
</dbReference>
<feature type="compositionally biased region" description="Basic and acidic residues" evidence="12">
    <location>
        <begin position="1308"/>
        <end position="1318"/>
    </location>
</feature>
<dbReference type="InterPro" id="IPR029787">
    <property type="entry name" value="Nucleotide_cyclase"/>
</dbReference>
<dbReference type="Pfam" id="PF00069">
    <property type="entry name" value="Pkinase"/>
    <property type="match status" value="1"/>
</dbReference>
<dbReference type="CDD" id="cd07302">
    <property type="entry name" value="CHD"/>
    <property type="match status" value="1"/>
</dbReference>
<name>A0A9N8E6I7_9STRA</name>
<proteinExistence type="predicted"/>
<gene>
    <name evidence="16" type="ORF">SEMRO_703_G190100.1</name>
</gene>
<dbReference type="InterPro" id="IPR011009">
    <property type="entry name" value="Kinase-like_dom_sf"/>
</dbReference>
<keyword evidence="3" id="KW-0723">Serine/threonine-protein kinase</keyword>
<evidence type="ECO:0000256" key="5">
    <source>
        <dbReference type="ARBA" id="ARBA00022741"/>
    </source>
</evidence>
<accession>A0A9N8E6I7</accession>
<dbReference type="Gene3D" id="3.40.190.10">
    <property type="entry name" value="Periplasmic binding protein-like II"/>
    <property type="match status" value="1"/>
</dbReference>
<evidence type="ECO:0000256" key="10">
    <source>
        <dbReference type="ARBA" id="ARBA00023293"/>
    </source>
</evidence>
<dbReference type="InterPro" id="IPR050401">
    <property type="entry name" value="Cyclic_nucleotide_synthase"/>
</dbReference>
<keyword evidence="13" id="KW-0732">Signal</keyword>
<dbReference type="Gene3D" id="1.10.510.10">
    <property type="entry name" value="Transferase(Phosphotransferase) domain 1"/>
    <property type="match status" value="1"/>
</dbReference>
<evidence type="ECO:0000256" key="12">
    <source>
        <dbReference type="SAM" id="MobiDB-lite"/>
    </source>
</evidence>
<keyword evidence="16" id="KW-0418">Kinase</keyword>
<dbReference type="PROSITE" id="PS00107">
    <property type="entry name" value="PROTEIN_KINASE_ATP"/>
    <property type="match status" value="1"/>
</dbReference>
<dbReference type="OrthoDB" id="39098at2759"/>
<evidence type="ECO:0000256" key="7">
    <source>
        <dbReference type="ARBA" id="ARBA00022989"/>
    </source>
</evidence>
<sequence>MKASILPVFVAATLISAVAGQDYFFIEGQDTPLIGYSSDIYVQRDDNNCTTIINNYNHLVHKPKYVVGVFSSEGDDIAFRNYNLTFGQYLTATAGQKIDPPVEFDMVAGSMTQLAEMAEAEQVDFIFGSSAVSSCMATEYDAQPLVTVISRREARGHEYDLDLYGGVIFTLADNNEVNSIHDLKDRTIGAGGITAMGGGQAQFYEMVRQGLSYVNDPKQVVFTIDEALVVQGVIDGEFEIGLCRTDQIERHIDANTGKPVDPSMFKVINAQTHSLHDGRLFPFKSSTSLHPEWPVTALNHVAVSVAESVQEALLALQDHAMSIDFQQNLRCETTPALADLAQDCKTAGMLTGFRPARNYFSVRTKQEKAGFLNEWDDGKWHCIRGQTLYHDIACPDEYYKILEKHFAQSCTRIGLECPHDFECYCKPCIHRSVAVDVFEYGSNATQSTMCEKMKTCGSVEQTQVITFRIVDHMERTGAKVAAIQSLGEQSKDLEVVEVGPWTYEFQLTEPRMGMAIVAIAIDDIEIYDSPIRVEVAEKTCDGEGKVATEWGDCVCKSDTVDINGTCVDVAIFAAVGSVAGFILIVSLIFAYIEYKNHKADEMWKVDINELLFDDPVEVIGQGSFGVVLLAEYRGTKVAIKQAVKGKGSGSTKGGSGKRSVSYEDSAIAEPEEIATRPSMLTDDGLSDCRTEESSGDNKFDVESGKAFNSNTGSNFALSRRYDGATLTFLGGYHNGGNSKWAWLCPWMKKNDYQARFKETILGNASASASRKTFHEMFCPWFNENVQRQEEFVKEMRVLSLLRHPCITTVMGAVISRNHVPMLVMEYMDYGSLHDLLRNETMYLTGEIISQITRSVGQGLRYLHSSKPPILHGDLKARNILIDSRFRAKLCDFGLSTKQDGRITGTPFWLAPEYLRGETEYDSKCDIYSCGIILYEIYSRKNPYEGEDFKMTLQRVCDKRINKRPDIPGTTPPKLIDLMKKCWNRDRNFRPSARDLDLTLMDFNSDDFEPLTDEQQTEAARKRRTGDMLYELFPKHIADALQAGKKVEPETHNNVTVIFSDIVHFTDISQRMDPLKVSCMLDNLYLSFDKIARRHNIFKVETIGDAYMGVTNLENKQEHNHVKCAAEFAIDMVKEASQILIDPDAPEMGYINIRVGFHSGPVVSNVIGSLNPRYGLFGDTVNTASRMESNSSANRILCSEVSYNLLKEQSPGVKVKKRGKIKVKGKGEMIAYWVGGSSLHKQLQKREQSIIGRPKVVEFEEEPTEVAGDKDYVGEIVASNIGEIVEDNDGEHGEDNDEEHGEDNDEEHGENNVGEHGDETEFFDAGGLVKDTGGDVSSSCGDLSLDSEA</sequence>
<dbReference type="Proteomes" id="UP001153069">
    <property type="component" value="Unassembled WGS sequence"/>
</dbReference>
<dbReference type="FunFam" id="3.30.70.1230:FF:000030">
    <property type="entry name" value="Si:ch211-215j19.12"/>
    <property type="match status" value="1"/>
</dbReference>
<dbReference type="EC" id="4.6.1.2" evidence="2"/>
<evidence type="ECO:0000256" key="13">
    <source>
        <dbReference type="SAM" id="SignalP"/>
    </source>
</evidence>
<dbReference type="GO" id="GO:0007168">
    <property type="term" value="P:receptor guanylyl cyclase signaling pathway"/>
    <property type="evidence" value="ECO:0007669"/>
    <property type="project" value="TreeGrafter"/>
</dbReference>
<dbReference type="PANTHER" id="PTHR11920:SF335">
    <property type="entry name" value="GUANYLATE CYCLASE"/>
    <property type="match status" value="1"/>
</dbReference>
<evidence type="ECO:0000256" key="8">
    <source>
        <dbReference type="ARBA" id="ARBA00023136"/>
    </source>
</evidence>
<keyword evidence="7" id="KW-1133">Transmembrane helix</keyword>
<evidence type="ECO:0000256" key="2">
    <source>
        <dbReference type="ARBA" id="ARBA00012202"/>
    </source>
</evidence>
<dbReference type="Gene3D" id="3.30.70.1230">
    <property type="entry name" value="Nucleotide cyclase"/>
    <property type="match status" value="1"/>
</dbReference>
<dbReference type="SUPFAM" id="SSF55073">
    <property type="entry name" value="Nucleotide cyclase"/>
    <property type="match status" value="1"/>
</dbReference>
<dbReference type="PROSITE" id="PS50125">
    <property type="entry name" value="GUANYLATE_CYCLASE_2"/>
    <property type="match status" value="1"/>
</dbReference>
<feature type="compositionally biased region" description="Gly residues" evidence="12">
    <location>
        <begin position="646"/>
        <end position="656"/>
    </location>
</feature>
<feature type="region of interest" description="Disordered" evidence="12">
    <location>
        <begin position="679"/>
        <end position="702"/>
    </location>
</feature>
<evidence type="ECO:0000313" key="16">
    <source>
        <dbReference type="EMBL" id="CAB9515268.1"/>
    </source>
</evidence>
<keyword evidence="5 11" id="KW-0547">Nucleotide-binding</keyword>
<evidence type="ECO:0000256" key="4">
    <source>
        <dbReference type="ARBA" id="ARBA00022692"/>
    </source>
</evidence>
<feature type="domain" description="Guanylate cyclase" evidence="15">
    <location>
        <begin position="1055"/>
        <end position="1187"/>
    </location>
</feature>
<evidence type="ECO:0000256" key="6">
    <source>
        <dbReference type="ARBA" id="ARBA00022840"/>
    </source>
</evidence>
<dbReference type="InterPro" id="IPR008271">
    <property type="entry name" value="Ser/Thr_kinase_AS"/>
</dbReference>
<dbReference type="InterPro" id="IPR001245">
    <property type="entry name" value="Ser-Thr/Tyr_kinase_cat_dom"/>
</dbReference>
<keyword evidence="9" id="KW-0456">Lyase</keyword>
<dbReference type="Gene3D" id="3.30.200.20">
    <property type="entry name" value="Phosphorylase Kinase, domain 1"/>
    <property type="match status" value="1"/>
</dbReference>
<dbReference type="SMART" id="SM00044">
    <property type="entry name" value="CYCc"/>
    <property type="match status" value="1"/>
</dbReference>
<keyword evidence="16" id="KW-0808">Transferase</keyword>
<dbReference type="PROSITE" id="PS00108">
    <property type="entry name" value="PROTEIN_KINASE_ST"/>
    <property type="match status" value="1"/>
</dbReference>
<dbReference type="InterPro" id="IPR017441">
    <property type="entry name" value="Protein_kinase_ATP_BS"/>
</dbReference>
<dbReference type="GO" id="GO:0005886">
    <property type="term" value="C:plasma membrane"/>
    <property type="evidence" value="ECO:0007669"/>
    <property type="project" value="TreeGrafter"/>
</dbReference>
<dbReference type="SUPFAM" id="SSF56112">
    <property type="entry name" value="Protein kinase-like (PK-like)"/>
    <property type="match status" value="1"/>
</dbReference>
<feature type="domain" description="Protein kinase" evidence="14">
    <location>
        <begin position="613"/>
        <end position="1003"/>
    </location>
</feature>
<organism evidence="16 17">
    <name type="scientific">Seminavis robusta</name>
    <dbReference type="NCBI Taxonomy" id="568900"/>
    <lineage>
        <taxon>Eukaryota</taxon>
        <taxon>Sar</taxon>
        <taxon>Stramenopiles</taxon>
        <taxon>Ochrophyta</taxon>
        <taxon>Bacillariophyta</taxon>
        <taxon>Bacillariophyceae</taxon>
        <taxon>Bacillariophycidae</taxon>
        <taxon>Naviculales</taxon>
        <taxon>Naviculaceae</taxon>
        <taxon>Seminavis</taxon>
    </lineage>
</organism>
<comment type="caution">
    <text evidence="16">The sequence shown here is derived from an EMBL/GenBank/DDBJ whole genome shotgun (WGS) entry which is preliminary data.</text>
</comment>
<dbReference type="GO" id="GO:0004016">
    <property type="term" value="F:adenylate cyclase activity"/>
    <property type="evidence" value="ECO:0007669"/>
    <property type="project" value="TreeGrafter"/>
</dbReference>
<dbReference type="InterPro" id="IPR001054">
    <property type="entry name" value="A/G_cyclase"/>
</dbReference>
<reference evidence="16" key="1">
    <citation type="submission" date="2020-06" db="EMBL/GenBank/DDBJ databases">
        <authorList>
            <consortium name="Plant Systems Biology data submission"/>
        </authorList>
    </citation>
    <scope>NUCLEOTIDE SEQUENCE</scope>
    <source>
        <strain evidence="16">D6</strain>
    </source>
</reference>
<protein>
    <recommendedName>
        <fullName evidence="2">guanylate cyclase</fullName>
        <ecNumber evidence="2">4.6.1.2</ecNumber>
    </recommendedName>
</protein>
<feature type="region of interest" description="Disordered" evidence="12">
    <location>
        <begin position="1281"/>
        <end position="1348"/>
    </location>
</feature>
<feature type="compositionally biased region" description="Basic and acidic residues" evidence="12">
    <location>
        <begin position="686"/>
        <end position="702"/>
    </location>
</feature>
<feature type="region of interest" description="Disordered" evidence="12">
    <location>
        <begin position="645"/>
        <end position="664"/>
    </location>
</feature>
<feature type="binding site" evidence="11">
    <location>
        <position position="640"/>
    </location>
    <ligand>
        <name>ATP</name>
        <dbReference type="ChEBI" id="CHEBI:30616"/>
    </ligand>
</feature>
<keyword evidence="6 11" id="KW-0067">ATP-binding</keyword>
<dbReference type="SUPFAM" id="SSF53850">
    <property type="entry name" value="Periplasmic binding protein-like II"/>
    <property type="match status" value="1"/>
</dbReference>
<evidence type="ECO:0000256" key="1">
    <source>
        <dbReference type="ARBA" id="ARBA00004167"/>
    </source>
</evidence>
<evidence type="ECO:0000313" key="17">
    <source>
        <dbReference type="Proteomes" id="UP001153069"/>
    </source>
</evidence>